<dbReference type="Proteomes" id="UP000183750">
    <property type="component" value="Unassembled WGS sequence"/>
</dbReference>
<proteinExistence type="predicted"/>
<evidence type="ECO:0000313" key="1">
    <source>
        <dbReference type="EMBL" id="SEC29057.1"/>
    </source>
</evidence>
<keyword evidence="2" id="KW-1185">Reference proteome</keyword>
<organism evidence="1 2">
    <name type="scientific">Microbacterium hydrocarbonoxydans</name>
    <dbReference type="NCBI Taxonomy" id="273678"/>
    <lineage>
        <taxon>Bacteria</taxon>
        <taxon>Bacillati</taxon>
        <taxon>Actinomycetota</taxon>
        <taxon>Actinomycetes</taxon>
        <taxon>Micrococcales</taxon>
        <taxon>Microbacteriaceae</taxon>
        <taxon>Microbacterium</taxon>
    </lineage>
</organism>
<dbReference type="EMBL" id="FNSQ01000005">
    <property type="protein sequence ID" value="SEC29057.1"/>
    <property type="molecule type" value="Genomic_DNA"/>
</dbReference>
<reference evidence="2" key="1">
    <citation type="submission" date="2016-10" db="EMBL/GenBank/DDBJ databases">
        <authorList>
            <person name="Varghese N."/>
            <person name="Submissions S."/>
        </authorList>
    </citation>
    <scope>NUCLEOTIDE SEQUENCE [LARGE SCALE GENOMIC DNA]</scope>
    <source>
        <strain evidence="2">DSM 16089</strain>
    </source>
</reference>
<accession>A0A1H4RB27</accession>
<sequence>MYNDPMVANLIYRLEAEEADEQVARRRAALAHPGLVRRPPLRTRVRRLWARIASRGNGEPG</sequence>
<dbReference type="AlphaFoldDB" id="A0A1H4RB27"/>
<name>A0A1H4RB27_9MICO</name>
<gene>
    <name evidence="1" type="ORF">SAMN04489807_3342</name>
</gene>
<evidence type="ECO:0000313" key="2">
    <source>
        <dbReference type="Proteomes" id="UP000183750"/>
    </source>
</evidence>
<protein>
    <submittedName>
        <fullName evidence="1">Uncharacterized protein</fullName>
    </submittedName>
</protein>